<feature type="region of interest" description="Disordered" evidence="1">
    <location>
        <begin position="1"/>
        <end position="20"/>
    </location>
</feature>
<dbReference type="EMBL" id="JAFIRN010000001">
    <property type="protein sequence ID" value="KAG5856464.1"/>
    <property type="molecule type" value="Genomic_DNA"/>
</dbReference>
<name>A0A9D3MWZ8_ANGAN</name>
<protein>
    <submittedName>
        <fullName evidence="2">Uncharacterized protein</fullName>
    </submittedName>
</protein>
<gene>
    <name evidence="2" type="ORF">ANANG_G00008230</name>
</gene>
<sequence>MFHVQGREKAQTKKNAEMTAPVTELNSLREVVQKMQSECQAQADSAQSQRDRGMQLTLEGETTLGNKALTMVRRVALQYLLEQEQQQYSMELGLIGKAFYQQRI</sequence>
<dbReference type="AlphaFoldDB" id="A0A9D3MWZ8"/>
<organism evidence="2 3">
    <name type="scientific">Anguilla anguilla</name>
    <name type="common">European freshwater eel</name>
    <name type="synonym">Muraena anguilla</name>
    <dbReference type="NCBI Taxonomy" id="7936"/>
    <lineage>
        <taxon>Eukaryota</taxon>
        <taxon>Metazoa</taxon>
        <taxon>Chordata</taxon>
        <taxon>Craniata</taxon>
        <taxon>Vertebrata</taxon>
        <taxon>Euteleostomi</taxon>
        <taxon>Actinopterygii</taxon>
        <taxon>Neopterygii</taxon>
        <taxon>Teleostei</taxon>
        <taxon>Anguilliformes</taxon>
        <taxon>Anguillidae</taxon>
        <taxon>Anguilla</taxon>
    </lineage>
</organism>
<dbReference type="Proteomes" id="UP001044222">
    <property type="component" value="Unassembled WGS sequence"/>
</dbReference>
<dbReference type="PANTHER" id="PTHR35818">
    <property type="entry name" value="C1ORF189"/>
    <property type="match status" value="1"/>
</dbReference>
<evidence type="ECO:0000313" key="3">
    <source>
        <dbReference type="Proteomes" id="UP001044222"/>
    </source>
</evidence>
<evidence type="ECO:0000256" key="1">
    <source>
        <dbReference type="SAM" id="MobiDB-lite"/>
    </source>
</evidence>
<feature type="compositionally biased region" description="Basic and acidic residues" evidence="1">
    <location>
        <begin position="1"/>
        <end position="16"/>
    </location>
</feature>
<proteinExistence type="predicted"/>
<dbReference type="PANTHER" id="PTHR35818:SF1">
    <property type="entry name" value="CILIA- AND FLAGELLA-ASSOCIATED PROTEIN 141"/>
    <property type="match status" value="1"/>
</dbReference>
<dbReference type="InterPro" id="IPR029375">
    <property type="entry name" value="CFAP141"/>
</dbReference>
<reference evidence="2" key="1">
    <citation type="submission" date="2021-01" db="EMBL/GenBank/DDBJ databases">
        <title>A chromosome-scale assembly of European eel, Anguilla anguilla.</title>
        <authorList>
            <person name="Henkel C."/>
            <person name="Jong-Raadsen S.A."/>
            <person name="Dufour S."/>
            <person name="Weltzien F.-A."/>
            <person name="Palstra A.P."/>
            <person name="Pelster B."/>
            <person name="Spaink H.P."/>
            <person name="Van Den Thillart G.E."/>
            <person name="Jansen H."/>
            <person name="Zahm M."/>
            <person name="Klopp C."/>
            <person name="Cedric C."/>
            <person name="Louis A."/>
            <person name="Berthelot C."/>
            <person name="Parey E."/>
            <person name="Roest Crollius H."/>
            <person name="Montfort J."/>
            <person name="Robinson-Rechavi M."/>
            <person name="Bucao C."/>
            <person name="Bouchez O."/>
            <person name="Gislard M."/>
            <person name="Lluch J."/>
            <person name="Milhes M."/>
            <person name="Lampietro C."/>
            <person name="Lopez Roques C."/>
            <person name="Donnadieu C."/>
            <person name="Braasch I."/>
            <person name="Desvignes T."/>
            <person name="Postlethwait J."/>
            <person name="Bobe J."/>
            <person name="Guiguen Y."/>
            <person name="Dirks R."/>
        </authorList>
    </citation>
    <scope>NUCLEOTIDE SEQUENCE</scope>
    <source>
        <strain evidence="2">Tag_6206</strain>
        <tissue evidence="2">Liver</tissue>
    </source>
</reference>
<keyword evidence="3" id="KW-1185">Reference proteome</keyword>
<evidence type="ECO:0000313" key="2">
    <source>
        <dbReference type="EMBL" id="KAG5856464.1"/>
    </source>
</evidence>
<dbReference type="Pfam" id="PF15104">
    <property type="entry name" value="CFAP141"/>
    <property type="match status" value="1"/>
</dbReference>
<accession>A0A9D3MWZ8</accession>
<comment type="caution">
    <text evidence="2">The sequence shown here is derived from an EMBL/GenBank/DDBJ whole genome shotgun (WGS) entry which is preliminary data.</text>
</comment>